<dbReference type="Proteomes" id="UP000708208">
    <property type="component" value="Unassembled WGS sequence"/>
</dbReference>
<dbReference type="EMBL" id="CAJVCH010528099">
    <property type="protein sequence ID" value="CAG7823014.1"/>
    <property type="molecule type" value="Genomic_DNA"/>
</dbReference>
<protein>
    <recommendedName>
        <fullName evidence="4">PAXIP1-associated glutamate-rich protein 1</fullName>
    </recommendedName>
</protein>
<accession>A0A8J2KTM2</accession>
<dbReference type="OrthoDB" id="10067843at2759"/>
<sequence>MAEETVAMDVITGDIPLGDNPILEGQHEPESGGSMNEDIAKMSIEDQNSYSWAPEPEEVLQLFDELKKIKYFSFNWECPGRRNPYEEEQEVPEPEKITDASKEAEVEADDFDFEEESTPVPRRPSKVSLSLLKGSAKKRTTSLAGILSNMERHRIMDKMQSGDSASNPP</sequence>
<comment type="caution">
    <text evidence="2">The sequence shown here is derived from an EMBL/GenBank/DDBJ whole genome shotgun (WGS) entry which is preliminary data.</text>
</comment>
<evidence type="ECO:0000313" key="2">
    <source>
        <dbReference type="EMBL" id="CAG7823014.1"/>
    </source>
</evidence>
<gene>
    <name evidence="2" type="ORF">AFUS01_LOCUS33252</name>
</gene>
<dbReference type="GO" id="GO:0033148">
    <property type="term" value="P:positive regulation of intracellular estrogen receptor signaling pathway"/>
    <property type="evidence" value="ECO:0007669"/>
    <property type="project" value="TreeGrafter"/>
</dbReference>
<evidence type="ECO:0000313" key="3">
    <source>
        <dbReference type="Proteomes" id="UP000708208"/>
    </source>
</evidence>
<feature type="compositionally biased region" description="Acidic residues" evidence="1">
    <location>
        <begin position="106"/>
        <end position="117"/>
    </location>
</feature>
<keyword evidence="3" id="KW-1185">Reference proteome</keyword>
<dbReference type="AlphaFoldDB" id="A0A8J2KTM2"/>
<reference evidence="2" key="1">
    <citation type="submission" date="2021-06" db="EMBL/GenBank/DDBJ databases">
        <authorList>
            <person name="Hodson N. C."/>
            <person name="Mongue J. A."/>
            <person name="Jaron S. K."/>
        </authorList>
    </citation>
    <scope>NUCLEOTIDE SEQUENCE</scope>
</reference>
<feature type="region of interest" description="Disordered" evidence="1">
    <location>
        <begin position="81"/>
        <end position="169"/>
    </location>
</feature>
<proteinExistence type="predicted"/>
<dbReference type="GO" id="GO:0030331">
    <property type="term" value="F:nuclear estrogen receptor binding"/>
    <property type="evidence" value="ECO:0007669"/>
    <property type="project" value="TreeGrafter"/>
</dbReference>
<dbReference type="GO" id="GO:1902808">
    <property type="term" value="P:positive regulation of cell cycle G1/S phase transition"/>
    <property type="evidence" value="ECO:0007669"/>
    <property type="project" value="TreeGrafter"/>
</dbReference>
<name>A0A8J2KTM2_9HEXA</name>
<dbReference type="GO" id="GO:0044666">
    <property type="term" value="C:MLL3/4 complex"/>
    <property type="evidence" value="ECO:0007669"/>
    <property type="project" value="TreeGrafter"/>
</dbReference>
<dbReference type="PANTHER" id="PTHR28467:SF1">
    <property type="entry name" value="PAXIP1-ASSOCIATED GLUTAMATE-RICH PROTEIN 1"/>
    <property type="match status" value="1"/>
</dbReference>
<feature type="compositionally biased region" description="Basic and acidic residues" evidence="1">
    <location>
        <begin position="93"/>
        <end position="105"/>
    </location>
</feature>
<dbReference type="PANTHER" id="PTHR28467">
    <property type="entry name" value="PAXIP1-ASSOCIATED GLUTAMATE-RICH PROTEIN 1"/>
    <property type="match status" value="1"/>
</dbReference>
<feature type="region of interest" description="Disordered" evidence="1">
    <location>
        <begin position="1"/>
        <end position="36"/>
    </location>
</feature>
<organism evidence="2 3">
    <name type="scientific">Allacma fusca</name>
    <dbReference type="NCBI Taxonomy" id="39272"/>
    <lineage>
        <taxon>Eukaryota</taxon>
        <taxon>Metazoa</taxon>
        <taxon>Ecdysozoa</taxon>
        <taxon>Arthropoda</taxon>
        <taxon>Hexapoda</taxon>
        <taxon>Collembola</taxon>
        <taxon>Symphypleona</taxon>
        <taxon>Sminthuridae</taxon>
        <taxon>Allacma</taxon>
    </lineage>
</organism>
<evidence type="ECO:0008006" key="4">
    <source>
        <dbReference type="Google" id="ProtNLM"/>
    </source>
</evidence>
<evidence type="ECO:0000256" key="1">
    <source>
        <dbReference type="SAM" id="MobiDB-lite"/>
    </source>
</evidence>
<dbReference type="Pfam" id="PF15364">
    <property type="entry name" value="PAXIP1_C"/>
    <property type="match status" value="1"/>
</dbReference>
<dbReference type="InterPro" id="IPR028213">
    <property type="entry name" value="PA1"/>
</dbReference>